<dbReference type="EMBL" id="GALX01000834">
    <property type="protein sequence ID" value="JAB67632.1"/>
    <property type="molecule type" value="Transcribed_RNA"/>
</dbReference>
<dbReference type="SUPFAM" id="SSF56672">
    <property type="entry name" value="DNA/RNA polymerases"/>
    <property type="match status" value="1"/>
</dbReference>
<evidence type="ECO:0000313" key="2">
    <source>
        <dbReference type="EMBL" id="JAB67632.1"/>
    </source>
</evidence>
<feature type="non-terminal residue" evidence="2">
    <location>
        <position position="1"/>
    </location>
</feature>
<feature type="non-terminal residue" evidence="2">
    <location>
        <position position="231"/>
    </location>
</feature>
<dbReference type="GO" id="GO:0003964">
    <property type="term" value="F:RNA-directed DNA polymerase activity"/>
    <property type="evidence" value="ECO:0007669"/>
    <property type="project" value="UniProtKB-KW"/>
</dbReference>
<dbReference type="InterPro" id="IPR000477">
    <property type="entry name" value="RT_dom"/>
</dbReference>
<gene>
    <name evidence="2" type="primary">RTXE</name>
</gene>
<evidence type="ECO:0000259" key="1">
    <source>
        <dbReference type="PROSITE" id="PS50878"/>
    </source>
</evidence>
<keyword evidence="2" id="KW-0695">RNA-directed DNA polymerase</keyword>
<reference evidence="2" key="1">
    <citation type="submission" date="2013-07" db="EMBL/GenBank/DDBJ databases">
        <title>Midgut Transcriptome Profiling of Anoplphora glabripennis, a Lignocellulose Degrading, Wood-Boring Cerambycid.</title>
        <authorList>
            <person name="Scully E.D."/>
            <person name="Hoover K."/>
            <person name="Carlson J.E."/>
            <person name="Tien M."/>
            <person name="Geib S.M."/>
        </authorList>
    </citation>
    <scope>NUCLEOTIDE SEQUENCE</scope>
</reference>
<sequence length="231" mass="26690">YNIKTSAQGQDNLNIKMLLYCCPFIIPYLTHIINTCLLNRFFPDSWKVAVVRPIPKMNNPQDFKDLRPISILPTMSKVLERVVDLQIREYANKYNIIPQFQSGFRLQHSCETALMCITDDILRGLDEKKVTVLTLIDFSKAFDTLNYEVLFALLKYLGFAHCTIQFFRNYFKNREQCVKIGDNISTLLEITSGVAQGSIIGPLLFMLYTSTIDQAIDKCKFHLYADDTQIY</sequence>
<dbReference type="InterPro" id="IPR043502">
    <property type="entry name" value="DNA/RNA_pol_sf"/>
</dbReference>
<organism evidence="2">
    <name type="scientific">Anoplophora glabripennis</name>
    <name type="common">Asian longhorn beetle</name>
    <name type="synonym">Anoplophora nobilis</name>
    <dbReference type="NCBI Taxonomy" id="217634"/>
    <lineage>
        <taxon>Eukaryota</taxon>
        <taxon>Metazoa</taxon>
        <taxon>Ecdysozoa</taxon>
        <taxon>Arthropoda</taxon>
        <taxon>Hexapoda</taxon>
        <taxon>Insecta</taxon>
        <taxon>Pterygota</taxon>
        <taxon>Neoptera</taxon>
        <taxon>Endopterygota</taxon>
        <taxon>Coleoptera</taxon>
        <taxon>Polyphaga</taxon>
        <taxon>Cucujiformia</taxon>
        <taxon>Chrysomeloidea</taxon>
        <taxon>Cerambycidae</taxon>
        <taxon>Lamiinae</taxon>
        <taxon>Lamiini</taxon>
        <taxon>Anoplophora</taxon>
    </lineage>
</organism>
<dbReference type="CDD" id="cd01650">
    <property type="entry name" value="RT_nLTR_like"/>
    <property type="match status" value="1"/>
</dbReference>
<keyword evidence="2" id="KW-0548">Nucleotidyltransferase</keyword>
<protein>
    <submittedName>
        <fullName evidence="2">Putative RNA-directed DNA polymerase</fullName>
    </submittedName>
</protein>
<proteinExistence type="predicted"/>
<dbReference type="AlphaFoldDB" id="V5H085"/>
<dbReference type="PANTHER" id="PTHR33332">
    <property type="entry name" value="REVERSE TRANSCRIPTASE DOMAIN-CONTAINING PROTEIN"/>
    <property type="match status" value="1"/>
</dbReference>
<name>V5H085_ANOGL</name>
<accession>V5H085</accession>
<dbReference type="PROSITE" id="PS50878">
    <property type="entry name" value="RT_POL"/>
    <property type="match status" value="1"/>
</dbReference>
<keyword evidence="2" id="KW-0808">Transferase</keyword>
<dbReference type="Pfam" id="PF00078">
    <property type="entry name" value="RVT_1"/>
    <property type="match status" value="1"/>
</dbReference>
<feature type="domain" description="Reverse transcriptase" evidence="1">
    <location>
        <begin position="35"/>
        <end position="231"/>
    </location>
</feature>